<name>A0A1A8E5Q2_NOTKA</name>
<accession>A0A1A8E5Q2</accession>
<reference evidence="1" key="1">
    <citation type="submission" date="2016-05" db="EMBL/GenBank/DDBJ databases">
        <authorList>
            <person name="Lavstsen T."/>
            <person name="Jespersen J.S."/>
        </authorList>
    </citation>
    <scope>NUCLEOTIDE SEQUENCE</scope>
    <source>
        <tissue evidence="1">Brain</tissue>
    </source>
</reference>
<dbReference type="AlphaFoldDB" id="A0A1A8E5Q2"/>
<protein>
    <submittedName>
        <fullName evidence="1">Uncharacterized protein</fullName>
    </submittedName>
</protein>
<reference evidence="1" key="2">
    <citation type="submission" date="2016-06" db="EMBL/GenBank/DDBJ databases">
        <title>The genome of a short-lived fish provides insights into sex chromosome evolution and the genetic control of aging.</title>
        <authorList>
            <person name="Reichwald K."/>
            <person name="Felder M."/>
            <person name="Petzold A."/>
            <person name="Koch P."/>
            <person name="Groth M."/>
            <person name="Platzer M."/>
        </authorList>
    </citation>
    <scope>NUCLEOTIDE SEQUENCE</scope>
    <source>
        <tissue evidence="1">Brain</tissue>
    </source>
</reference>
<sequence length="108" mass="12392">RQIWMCLTQWGEDAGLSLTTERDIWENQAGLSTIMEENFGENDEISLSLEEKEEMSPTDEELEEIDSDTSVFLEEELIQGNTCALQRALSRRAGAVIEIRVGRWWCAH</sequence>
<dbReference type="EMBL" id="HAEA01012818">
    <property type="protein sequence ID" value="SBQ41298.1"/>
    <property type="molecule type" value="Transcribed_RNA"/>
</dbReference>
<feature type="non-terminal residue" evidence="1">
    <location>
        <position position="1"/>
    </location>
</feature>
<evidence type="ECO:0000313" key="1">
    <source>
        <dbReference type="EMBL" id="SBQ41298.1"/>
    </source>
</evidence>
<gene>
    <name evidence="1" type="primary">Nfu_g_1_009836</name>
</gene>
<feature type="non-terminal residue" evidence="1">
    <location>
        <position position="108"/>
    </location>
</feature>
<proteinExistence type="predicted"/>
<organism evidence="1">
    <name type="scientific">Nothobranchius kadleci</name>
    <name type="common">African annual killifish</name>
    <dbReference type="NCBI Taxonomy" id="1051664"/>
    <lineage>
        <taxon>Eukaryota</taxon>
        <taxon>Metazoa</taxon>
        <taxon>Chordata</taxon>
        <taxon>Craniata</taxon>
        <taxon>Vertebrata</taxon>
        <taxon>Euteleostomi</taxon>
        <taxon>Actinopterygii</taxon>
        <taxon>Neopterygii</taxon>
        <taxon>Teleostei</taxon>
        <taxon>Neoteleostei</taxon>
        <taxon>Acanthomorphata</taxon>
        <taxon>Ovalentaria</taxon>
        <taxon>Atherinomorphae</taxon>
        <taxon>Cyprinodontiformes</taxon>
        <taxon>Nothobranchiidae</taxon>
        <taxon>Nothobranchius</taxon>
    </lineage>
</organism>